<feature type="compositionally biased region" description="Low complexity" evidence="2">
    <location>
        <begin position="163"/>
        <end position="177"/>
    </location>
</feature>
<proteinExistence type="predicted"/>
<dbReference type="AlphaFoldDB" id="A0A7J6BN07"/>
<dbReference type="Proteomes" id="UP000579812">
    <property type="component" value="Unassembled WGS sequence"/>
</dbReference>
<feature type="compositionally biased region" description="Polar residues" evidence="2">
    <location>
        <begin position="132"/>
        <end position="146"/>
    </location>
</feature>
<organism evidence="4 5">
    <name type="scientific">Onychostoma macrolepis</name>
    <dbReference type="NCBI Taxonomy" id="369639"/>
    <lineage>
        <taxon>Eukaryota</taxon>
        <taxon>Metazoa</taxon>
        <taxon>Chordata</taxon>
        <taxon>Craniata</taxon>
        <taxon>Vertebrata</taxon>
        <taxon>Euteleostomi</taxon>
        <taxon>Actinopterygii</taxon>
        <taxon>Neopterygii</taxon>
        <taxon>Teleostei</taxon>
        <taxon>Ostariophysi</taxon>
        <taxon>Cypriniformes</taxon>
        <taxon>Cyprinidae</taxon>
        <taxon>Acrossocheilinae</taxon>
        <taxon>Onychostoma</taxon>
    </lineage>
</organism>
<dbReference type="InterPro" id="IPR022735">
    <property type="entry name" value="bMERB_dom"/>
</dbReference>
<evidence type="ECO:0000256" key="1">
    <source>
        <dbReference type="SAM" id="Coils"/>
    </source>
</evidence>
<evidence type="ECO:0000256" key="2">
    <source>
        <dbReference type="SAM" id="MobiDB-lite"/>
    </source>
</evidence>
<feature type="region of interest" description="Disordered" evidence="2">
    <location>
        <begin position="1"/>
        <end position="231"/>
    </location>
</feature>
<protein>
    <recommendedName>
        <fullName evidence="3">BMERB domain-containing protein</fullName>
    </recommendedName>
</protein>
<dbReference type="PANTHER" id="PTHR23167">
    <property type="entry name" value="CALPONIN HOMOLOGY DOMAIN-CONTAINING PROTEIN DDB_G0272472-RELATED"/>
    <property type="match status" value="1"/>
</dbReference>
<dbReference type="Pfam" id="PF12130">
    <property type="entry name" value="bMERB_dom"/>
    <property type="match status" value="1"/>
</dbReference>
<keyword evidence="5" id="KW-1185">Reference proteome</keyword>
<reference evidence="4 5" key="1">
    <citation type="submission" date="2020-04" db="EMBL/GenBank/DDBJ databases">
        <title>Chromosome-level genome assembly of a cyprinid fish Onychostoma macrolepis by integration of Nanopore Sequencing, Bionano and Hi-C technology.</title>
        <authorList>
            <person name="Wang D."/>
        </authorList>
    </citation>
    <scope>NUCLEOTIDE SEQUENCE [LARGE SCALE GENOMIC DNA]</scope>
    <source>
        <strain evidence="4">SWU-2019</strain>
        <tissue evidence="4">Muscle</tissue>
    </source>
</reference>
<accession>A0A7J6BN07</accession>
<name>A0A7J6BN07_9TELE</name>
<dbReference type="PROSITE" id="PS51848">
    <property type="entry name" value="BMERB"/>
    <property type="match status" value="1"/>
</dbReference>
<feature type="domain" description="BMERB" evidence="3">
    <location>
        <begin position="289"/>
        <end position="438"/>
    </location>
</feature>
<feature type="compositionally biased region" description="Basic and acidic residues" evidence="2">
    <location>
        <begin position="14"/>
        <end position="26"/>
    </location>
</feature>
<feature type="coiled-coil region" evidence="1">
    <location>
        <begin position="299"/>
        <end position="326"/>
    </location>
</feature>
<feature type="compositionally biased region" description="Polar residues" evidence="2">
    <location>
        <begin position="203"/>
        <end position="215"/>
    </location>
</feature>
<evidence type="ECO:0000259" key="3">
    <source>
        <dbReference type="PROSITE" id="PS51848"/>
    </source>
</evidence>
<dbReference type="SMART" id="SM01203">
    <property type="entry name" value="DUF3585"/>
    <property type="match status" value="1"/>
</dbReference>
<dbReference type="EMBL" id="JAAMOB010000025">
    <property type="protein sequence ID" value="KAF4095022.1"/>
    <property type="molecule type" value="Genomic_DNA"/>
</dbReference>
<gene>
    <name evidence="4" type="ORF">G5714_024100</name>
</gene>
<dbReference type="PANTHER" id="PTHR23167:SF39">
    <property type="entry name" value="[F-ACTIN]-MONOOXYGENASE MICAL2"/>
    <property type="match status" value="1"/>
</dbReference>
<sequence length="450" mass="51182">MAATSTVESDCPLMEDKKSTPIEEIPKIPLYRAHFLPESPKPGTSSPEPVITADPSEAKSLSPKKKLTLSLSEKEKLLNWDLAAPGKPSTSGEEQRDRTSTNPPNDQPEPEAPPKPSRPQPEPTPPLLGFQQWANSLRKSFSTSKGKNPVVLRRNRPLKARPLSEGSFNLGGLFSSSIQSNQDEEHSNISTDDSQSRVRTESELTTLLEQVALSSKTHKGTKDDMASLPPRKLNFFSSLRIKRNEGADQRKGDNQKDILTILSRFRSKAPAQQQQQESNSSSEEEQEPDSQRLKRLHRAQVIQRQLEEVEEKQRALEEKGVALEKILRGETGDDSTDETMLLQTWFKLVLEKNKLSRYESELMIFAQELELEDTQSRLQQDLRRRMDTEDCEKSASELVEEQSLLVEIMKVVEKRDKLVSLLEEQRLKEKAEDRDLESMILSRGYQFHWT</sequence>
<keyword evidence="1" id="KW-0175">Coiled coil</keyword>
<feature type="compositionally biased region" description="Pro residues" evidence="2">
    <location>
        <begin position="105"/>
        <end position="126"/>
    </location>
</feature>
<dbReference type="InterPro" id="IPR050540">
    <property type="entry name" value="F-actin_Monoox_Mical"/>
</dbReference>
<evidence type="ECO:0000313" key="5">
    <source>
        <dbReference type="Proteomes" id="UP000579812"/>
    </source>
</evidence>
<feature type="region of interest" description="Disordered" evidence="2">
    <location>
        <begin position="266"/>
        <end position="294"/>
    </location>
</feature>
<feature type="compositionally biased region" description="Low complexity" evidence="2">
    <location>
        <begin position="272"/>
        <end position="281"/>
    </location>
</feature>
<comment type="caution">
    <text evidence="4">The sequence shown here is derived from an EMBL/GenBank/DDBJ whole genome shotgun (WGS) entry which is preliminary data.</text>
</comment>
<evidence type="ECO:0000313" key="4">
    <source>
        <dbReference type="EMBL" id="KAF4095022.1"/>
    </source>
</evidence>